<proteinExistence type="predicted"/>
<keyword evidence="2" id="KW-1185">Reference proteome</keyword>
<gene>
    <name evidence="1" type="ORF">HNQ61_004348</name>
</gene>
<comment type="caution">
    <text evidence="1">The sequence shown here is derived from an EMBL/GenBank/DDBJ whole genome shotgun (WGS) entry which is preliminary data.</text>
</comment>
<evidence type="ECO:0000313" key="1">
    <source>
        <dbReference type="EMBL" id="MBB6072685.1"/>
    </source>
</evidence>
<evidence type="ECO:0000313" key="2">
    <source>
        <dbReference type="Proteomes" id="UP000582837"/>
    </source>
</evidence>
<name>A0A841H3B3_9BACT</name>
<dbReference type="RefSeq" id="WP_170038848.1">
    <property type="nucleotide sequence ID" value="NZ_JABDTL010000002.1"/>
</dbReference>
<sequence>MQNHKKPYTAPTLTAHGTAVEKTLGQRGKVAEFINYWIPPLP</sequence>
<protein>
    <recommendedName>
        <fullName evidence="3">Lasso RiPP family leader peptide-containing protein</fullName>
    </recommendedName>
</protein>
<dbReference type="Proteomes" id="UP000582837">
    <property type="component" value="Unassembled WGS sequence"/>
</dbReference>
<dbReference type="EMBL" id="JACHIA010000017">
    <property type="protein sequence ID" value="MBB6072685.1"/>
    <property type="molecule type" value="Genomic_DNA"/>
</dbReference>
<reference evidence="1 2" key="1">
    <citation type="submission" date="2020-08" db="EMBL/GenBank/DDBJ databases">
        <title>Genomic Encyclopedia of Type Strains, Phase IV (KMG-IV): sequencing the most valuable type-strain genomes for metagenomic binning, comparative biology and taxonomic classification.</title>
        <authorList>
            <person name="Goeker M."/>
        </authorList>
    </citation>
    <scope>NUCLEOTIDE SEQUENCE [LARGE SCALE GENOMIC DNA]</scope>
    <source>
        <strain evidence="1 2">DSM 29007</strain>
    </source>
</reference>
<dbReference type="NCBIfam" id="NF033521">
    <property type="entry name" value="lasso_leader_L3"/>
    <property type="match status" value="1"/>
</dbReference>
<dbReference type="AlphaFoldDB" id="A0A841H3B3"/>
<accession>A0A841H3B3</accession>
<evidence type="ECO:0008006" key="3">
    <source>
        <dbReference type="Google" id="ProtNLM"/>
    </source>
</evidence>
<organism evidence="1 2">
    <name type="scientific">Longimicrobium terrae</name>
    <dbReference type="NCBI Taxonomy" id="1639882"/>
    <lineage>
        <taxon>Bacteria</taxon>
        <taxon>Pseudomonadati</taxon>
        <taxon>Gemmatimonadota</taxon>
        <taxon>Longimicrobiia</taxon>
        <taxon>Longimicrobiales</taxon>
        <taxon>Longimicrobiaceae</taxon>
        <taxon>Longimicrobium</taxon>
    </lineage>
</organism>